<dbReference type="STRING" id="334426.A0A0R3Q1C1"/>
<feature type="repeat" description="WD" evidence="3">
    <location>
        <begin position="105"/>
        <end position="146"/>
    </location>
</feature>
<feature type="repeat" description="WD" evidence="3">
    <location>
        <begin position="242"/>
        <end position="273"/>
    </location>
</feature>
<reference evidence="5 6" key="2">
    <citation type="submission" date="2018-11" db="EMBL/GenBank/DDBJ databases">
        <authorList>
            <consortium name="Pathogen Informatics"/>
        </authorList>
    </citation>
    <scope>NUCLEOTIDE SEQUENCE [LARGE SCALE GENOMIC DNA]</scope>
    <source>
        <strain evidence="5 6">Costa Rica</strain>
    </source>
</reference>
<dbReference type="EMBL" id="UYYA01005229">
    <property type="protein sequence ID" value="VDM64384.1"/>
    <property type="molecule type" value="Genomic_DNA"/>
</dbReference>
<dbReference type="OrthoDB" id="674604at2759"/>
<evidence type="ECO:0000259" key="4">
    <source>
        <dbReference type="Pfam" id="PF25175"/>
    </source>
</evidence>
<evidence type="ECO:0000313" key="5">
    <source>
        <dbReference type="EMBL" id="VDM64384.1"/>
    </source>
</evidence>
<dbReference type="InterPro" id="IPR001680">
    <property type="entry name" value="WD40_rpt"/>
</dbReference>
<keyword evidence="1 3" id="KW-0853">WD repeat</keyword>
<dbReference type="InterPro" id="IPR019775">
    <property type="entry name" value="WD40_repeat_CS"/>
</dbReference>
<keyword evidence="2" id="KW-0677">Repeat</keyword>
<dbReference type="PANTHER" id="PTHR22847:SF637">
    <property type="entry name" value="WD REPEAT DOMAIN 5B"/>
    <property type="match status" value="1"/>
</dbReference>
<dbReference type="Proteomes" id="UP000267027">
    <property type="component" value="Unassembled WGS sequence"/>
</dbReference>
<feature type="repeat" description="WD" evidence="3">
    <location>
        <begin position="63"/>
        <end position="104"/>
    </location>
</feature>
<dbReference type="FunFam" id="2.130.10.10:FF:000228">
    <property type="entry name" value="COMPASS-like H3K4 histone methylase component WDR5A"/>
    <property type="match status" value="1"/>
</dbReference>
<dbReference type="InterPro" id="IPR036322">
    <property type="entry name" value="WD40_repeat_dom_sf"/>
</dbReference>
<dbReference type="WBParaSite" id="ACOC_0001279801-mRNA-1">
    <property type="protein sequence ID" value="ACOC_0001279801-mRNA-1"/>
    <property type="gene ID" value="ACOC_0001279801"/>
</dbReference>
<evidence type="ECO:0000256" key="3">
    <source>
        <dbReference type="PROSITE-ProRule" id="PRU00221"/>
    </source>
</evidence>
<reference evidence="7" key="1">
    <citation type="submission" date="2017-02" db="UniProtKB">
        <authorList>
            <consortium name="WormBaseParasite"/>
        </authorList>
    </citation>
    <scope>IDENTIFICATION</scope>
</reference>
<sequence length="356" mass="39189">MDIESENSSTTTGAKIHETFASDAAEVSEGGISKPTAQVSTTTIQQASSAQRGLPNYSLLAELNGHQKSVLSLKFSPCGIYLASASAETTIRVWFVNDGKPMQTLIGHKAGINCLAWSSNSLFLASASDDKTVKIWEVGTGKRIRTLRGHTSNVVCCAYNPQCEMVASGSSDKTVKIWDLRTRLCRAVLPAHGDIVTAVSFNHDGILLCSSSYDGLVRIWETRNGRFLKTIVDHDVVPLGFVKFSPNGMYILASRLNSTLKLWDFIEDKCMKTYTGHVNQNYWIFSNFSVTGGKWIVSGSEDKKIYIWDLQTKEIVQTIDCRQDVVLATDCHPNQNIIASSGLGSDFSIHLWKSDF</sequence>
<dbReference type="PROSITE" id="PS50294">
    <property type="entry name" value="WD_REPEATS_REGION"/>
    <property type="match status" value="4"/>
</dbReference>
<feature type="repeat" description="WD" evidence="3">
    <location>
        <begin position="293"/>
        <end position="318"/>
    </location>
</feature>
<dbReference type="CDD" id="cd00200">
    <property type="entry name" value="WD40"/>
    <property type="match status" value="1"/>
</dbReference>
<dbReference type="InterPro" id="IPR015943">
    <property type="entry name" value="WD40/YVTN_repeat-like_dom_sf"/>
</dbReference>
<organism evidence="7">
    <name type="scientific">Angiostrongylus costaricensis</name>
    <name type="common">Nematode worm</name>
    <dbReference type="NCBI Taxonomy" id="334426"/>
    <lineage>
        <taxon>Eukaryota</taxon>
        <taxon>Metazoa</taxon>
        <taxon>Ecdysozoa</taxon>
        <taxon>Nematoda</taxon>
        <taxon>Chromadorea</taxon>
        <taxon>Rhabditida</taxon>
        <taxon>Rhabditina</taxon>
        <taxon>Rhabditomorpha</taxon>
        <taxon>Strongyloidea</taxon>
        <taxon>Metastrongylidae</taxon>
        <taxon>Angiostrongylus</taxon>
    </lineage>
</organism>
<evidence type="ECO:0000313" key="7">
    <source>
        <dbReference type="WBParaSite" id="ACOC_0001279801-mRNA-1"/>
    </source>
</evidence>
<evidence type="ECO:0000256" key="1">
    <source>
        <dbReference type="ARBA" id="ARBA00022574"/>
    </source>
</evidence>
<dbReference type="PRINTS" id="PR00320">
    <property type="entry name" value="GPROTEINBRPT"/>
</dbReference>
<evidence type="ECO:0000313" key="6">
    <source>
        <dbReference type="Proteomes" id="UP000267027"/>
    </source>
</evidence>
<dbReference type="Pfam" id="PF25175">
    <property type="entry name" value="Beta-prop_WDR5"/>
    <property type="match status" value="1"/>
</dbReference>
<dbReference type="PROSITE" id="PS50082">
    <property type="entry name" value="WD_REPEATS_2"/>
    <property type="match status" value="6"/>
</dbReference>
<name>A0A0R3Q1C1_ANGCS</name>
<dbReference type="SMART" id="SM00320">
    <property type="entry name" value="WD40"/>
    <property type="match status" value="7"/>
</dbReference>
<keyword evidence="6" id="KW-1185">Reference proteome</keyword>
<evidence type="ECO:0000256" key="2">
    <source>
        <dbReference type="ARBA" id="ARBA00022737"/>
    </source>
</evidence>
<dbReference type="InterPro" id="IPR020472">
    <property type="entry name" value="WD40_PAC1"/>
</dbReference>
<feature type="domain" description="WDR5-like beta-propeller" evidence="4">
    <location>
        <begin position="63"/>
        <end position="353"/>
    </location>
</feature>
<dbReference type="InterPro" id="IPR059122">
    <property type="entry name" value="Beta-prop_WDR5-like"/>
</dbReference>
<feature type="repeat" description="WD" evidence="3">
    <location>
        <begin position="147"/>
        <end position="182"/>
    </location>
</feature>
<dbReference type="OMA" id="NYALKCT"/>
<dbReference type="PANTHER" id="PTHR22847">
    <property type="entry name" value="WD40 REPEAT PROTEIN"/>
    <property type="match status" value="1"/>
</dbReference>
<dbReference type="GO" id="GO:0044666">
    <property type="term" value="C:MLL3/4 complex"/>
    <property type="evidence" value="ECO:0007669"/>
    <property type="project" value="UniProtKB-ARBA"/>
</dbReference>
<dbReference type="GO" id="GO:0048188">
    <property type="term" value="C:Set1C/COMPASS complex"/>
    <property type="evidence" value="ECO:0007669"/>
    <property type="project" value="TreeGrafter"/>
</dbReference>
<dbReference type="PROSITE" id="PS00678">
    <property type="entry name" value="WD_REPEATS_1"/>
    <property type="match status" value="4"/>
</dbReference>
<dbReference type="SUPFAM" id="SSF50978">
    <property type="entry name" value="WD40 repeat-like"/>
    <property type="match status" value="1"/>
</dbReference>
<dbReference type="GO" id="GO:0042393">
    <property type="term" value="F:histone binding"/>
    <property type="evidence" value="ECO:0007669"/>
    <property type="project" value="TreeGrafter"/>
</dbReference>
<dbReference type="AlphaFoldDB" id="A0A0R3Q1C1"/>
<proteinExistence type="predicted"/>
<feature type="repeat" description="WD" evidence="3">
    <location>
        <begin position="189"/>
        <end position="230"/>
    </location>
</feature>
<dbReference type="Gene3D" id="2.130.10.10">
    <property type="entry name" value="YVTN repeat-like/Quinoprotein amine dehydrogenase"/>
    <property type="match status" value="1"/>
</dbReference>
<accession>A0A0R3Q1C1</accession>
<protein>
    <submittedName>
        <fullName evidence="7">WD_REPEATS_REGION domain-containing protein</fullName>
    </submittedName>
</protein>
<gene>
    <name evidence="5" type="ORF">ACOC_LOCUS12799</name>
</gene>